<name>A0ABQ0JQN7_9VIBR</name>
<evidence type="ECO:0000313" key="1">
    <source>
        <dbReference type="EMBL" id="GAL31064.1"/>
    </source>
</evidence>
<proteinExistence type="predicted"/>
<comment type="caution">
    <text evidence="1">The sequence shown here is derived from an EMBL/GenBank/DDBJ whole genome shotgun (WGS) entry which is preliminary data.</text>
</comment>
<accession>A0ABQ0JQN7</accession>
<dbReference type="EMBL" id="BBMS01000128">
    <property type="protein sequence ID" value="GAL31064.1"/>
    <property type="molecule type" value="Genomic_DNA"/>
</dbReference>
<reference evidence="2" key="1">
    <citation type="submission" date="2014-09" db="EMBL/GenBank/DDBJ databases">
        <title>Vibrio variabilis JCM 19239. (C206) whole genome shotgun sequence.</title>
        <authorList>
            <person name="Sawabe T."/>
            <person name="Meirelles P."/>
            <person name="Nakanishi M."/>
            <person name="Sayaka M."/>
            <person name="Hattori M."/>
            <person name="Ohkuma M."/>
        </authorList>
    </citation>
    <scope>NUCLEOTIDE SEQUENCE [LARGE SCALE GENOMIC DNA]</scope>
    <source>
        <strain evidence="2">JCM 19239</strain>
    </source>
</reference>
<keyword evidence="2" id="KW-1185">Reference proteome</keyword>
<evidence type="ECO:0000313" key="2">
    <source>
        <dbReference type="Proteomes" id="UP000029223"/>
    </source>
</evidence>
<dbReference type="Proteomes" id="UP000029223">
    <property type="component" value="Unassembled WGS sequence"/>
</dbReference>
<protein>
    <submittedName>
        <fullName evidence="1">Uncharacterized protein</fullName>
    </submittedName>
</protein>
<gene>
    <name evidence="1" type="ORF">JCM19239_2732</name>
</gene>
<sequence length="52" mass="6199">MAKAWYKRQLETGNWGREANLLYKAFLPTIQEEVDLFLTEFNKAYTQIQSDK</sequence>
<organism evidence="1 2">
    <name type="scientific">Vibrio variabilis</name>
    <dbReference type="NCBI Taxonomy" id="990271"/>
    <lineage>
        <taxon>Bacteria</taxon>
        <taxon>Pseudomonadati</taxon>
        <taxon>Pseudomonadota</taxon>
        <taxon>Gammaproteobacteria</taxon>
        <taxon>Vibrionales</taxon>
        <taxon>Vibrionaceae</taxon>
        <taxon>Vibrio</taxon>
    </lineage>
</organism>